<protein>
    <submittedName>
        <fullName evidence="11">Fatty acid amide hydrolase</fullName>
    </submittedName>
</protein>
<evidence type="ECO:0000256" key="2">
    <source>
        <dbReference type="ARBA" id="ARBA00006498"/>
    </source>
</evidence>
<feature type="domain" description="Ubiquinol-cytochrome C reductase hinge" evidence="10">
    <location>
        <begin position="114"/>
        <end position="170"/>
    </location>
</feature>
<dbReference type="InterPro" id="IPR003422">
    <property type="entry name" value="Cyt_b-c1_6"/>
</dbReference>
<keyword evidence="5" id="KW-0999">Mitochondrion inner membrane</keyword>
<reference evidence="11 12" key="1">
    <citation type="submission" date="2012-03" db="EMBL/GenBank/DDBJ databases">
        <title>Whole Genome Assembly of Papio anubis.</title>
        <authorList>
            <person name="Liu Y.L."/>
            <person name="Abraham K.A."/>
            <person name="Akbar H.A."/>
            <person name="Ali S.A."/>
            <person name="Anosike U.A."/>
            <person name="Aqrawi P.A."/>
            <person name="Arias F.A."/>
            <person name="Attaway T.A."/>
            <person name="Awwad R.A."/>
            <person name="Babu C.B."/>
            <person name="Bandaranaike D.B."/>
            <person name="Battles P.B."/>
            <person name="Bell A.B."/>
            <person name="Beltran B.B."/>
            <person name="Berhane-Mersha D.B."/>
            <person name="Bess C.B."/>
            <person name="Bickham C.B."/>
            <person name="Bolden T.B."/>
            <person name="Carter K.C."/>
            <person name="Chau D.C."/>
            <person name="Chavez A.C."/>
            <person name="Clerc-Blankenburg K.C."/>
            <person name="Coyle M.C."/>
            <person name="Dao M.D."/>
            <person name="Davila M.L.D."/>
            <person name="Davy-Carroll L.D."/>
            <person name="Denson S.D."/>
            <person name="Dinh H.D."/>
            <person name="Fernandez S.F."/>
            <person name="Fernando P.F."/>
            <person name="Forbes L.F."/>
            <person name="Francis C.F."/>
            <person name="Francisco L.F."/>
            <person name="Fu Q.F."/>
            <person name="Garcia-Iii R.G."/>
            <person name="Garrett T.G."/>
            <person name="Gross S.G."/>
            <person name="Gubbala S.G."/>
            <person name="Hirani K.H."/>
            <person name="Hogues M.H."/>
            <person name="Hollins B.H."/>
            <person name="Jackson L.J."/>
            <person name="Javaid M.J."/>
            <person name="Jhangiani S.J."/>
            <person name="Johnson A.J."/>
            <person name="Johnson B.J."/>
            <person name="Jones J.J."/>
            <person name="Joshi V.J."/>
            <person name="Kalu J.K."/>
            <person name="Khan N.K."/>
            <person name="Korchina V.K."/>
            <person name="Kovar C.K."/>
            <person name="Lago L.L."/>
            <person name="Lara F.L."/>
            <person name="Le T.-K.L."/>
            <person name="Lee S.L."/>
            <person name="Legall-Iii F.L."/>
            <person name="Lemon S.L."/>
            <person name="Liu J.L."/>
            <person name="Liu Y.-S.L."/>
            <person name="Liyanage D.L."/>
            <person name="Lopez J.L."/>
            <person name="Lorensuhewa L.L."/>
            <person name="Mata R.M."/>
            <person name="Mathew T.M."/>
            <person name="Mercado C.M."/>
            <person name="Mercado I.M."/>
            <person name="Morales K.M."/>
            <person name="Morgan M.M."/>
            <person name="Munidasa M.M."/>
            <person name="Ngo D.N."/>
            <person name="Nguyen L.N."/>
            <person name="Nguyen T.N."/>
            <person name="Nguyen N.N."/>
            <person name="Obregon M.O."/>
            <person name="Okwuonu G.O."/>
            <person name="Ongeri F.O."/>
            <person name="Onwere C.O."/>
            <person name="Osifeso I.O."/>
            <person name="Parra A.P."/>
            <person name="Patil S.P."/>
            <person name="Perez A.P."/>
            <person name="Perez Y.P."/>
            <person name="Pham C.P."/>
            <person name="Pu L.-L.P."/>
            <person name="Puazo M.P."/>
            <person name="Quiroz J.Q."/>
            <person name="Rouhana J.R."/>
            <person name="Ruiz M.R."/>
            <person name="Ruiz S.-J.R."/>
            <person name="Saada N.S."/>
            <person name="Santibanez J.S."/>
            <person name="Scheel M.S."/>
            <person name="Schneider B.S."/>
            <person name="Simmons D.S."/>
            <person name="Sisson I.S."/>
            <person name="Tang L.-Y.T."/>
            <person name="Thornton R.T."/>
            <person name="Tisius J.T."/>
            <person name="Toledanes G.T."/>
            <person name="Trejos Z.T."/>
            <person name="Usmani K.U."/>
            <person name="Varghese R.V."/>
            <person name="Vattathil S.V."/>
            <person name="Vee V.V."/>
            <person name="Walker D.W."/>
            <person name="Weissenberger G.W."/>
            <person name="White C.W."/>
            <person name="Williams A.W."/>
            <person name="Woodworth J.W."/>
            <person name="Wright R.W."/>
            <person name="Zhu Y.Z."/>
            <person name="Han Y.H."/>
            <person name="Newsham I.N."/>
            <person name="Nazareth L.N."/>
            <person name="Worley K.W."/>
            <person name="Muzny D.M."/>
            <person name="Rogers J.R."/>
            <person name="Gibbs R.G."/>
        </authorList>
    </citation>
    <scope>NUCLEOTIDE SEQUENCE [LARGE SCALE GENOMIC DNA]</scope>
</reference>
<proteinExistence type="inferred from homology"/>
<feature type="region of interest" description="Disordered" evidence="9">
    <location>
        <begin position="1"/>
        <end position="22"/>
    </location>
</feature>
<dbReference type="GeneTree" id="ENSGT00940000161237"/>
<keyword evidence="3" id="KW-0813">Transport</keyword>
<dbReference type="InterPro" id="IPR036811">
    <property type="entry name" value="Ubol_cytC_Rdtase_hinge_dom_sf"/>
</dbReference>
<reference evidence="11" key="3">
    <citation type="submission" date="2025-09" db="UniProtKB">
        <authorList>
            <consortium name="Ensembl"/>
        </authorList>
    </citation>
    <scope>IDENTIFICATION</scope>
</reference>
<dbReference type="PANTHER" id="PTHR15336:SF0">
    <property type="entry name" value="CYTOCHROME B-C1 COMPLEX SUBUNIT 6, MITOCHONDRIAL"/>
    <property type="match status" value="1"/>
</dbReference>
<evidence type="ECO:0000313" key="12">
    <source>
        <dbReference type="Proteomes" id="UP000028761"/>
    </source>
</evidence>
<dbReference type="Ensembl" id="ENSPANT00000074825.1">
    <property type="protein sequence ID" value="ENSPANP00000053274.1"/>
    <property type="gene ID" value="ENSPANG00000024429.3"/>
</dbReference>
<dbReference type="AlphaFoldDB" id="A0A8I5NTJ5"/>
<evidence type="ECO:0000256" key="6">
    <source>
        <dbReference type="ARBA" id="ARBA00022982"/>
    </source>
</evidence>
<comment type="similarity">
    <text evidence="2">Belongs to the UQCRH/QCR6 family.</text>
</comment>
<keyword evidence="12" id="KW-1185">Reference proteome</keyword>
<keyword evidence="4" id="KW-0679">Respiratory chain</keyword>
<keyword evidence="6" id="KW-0249">Electron transport</keyword>
<evidence type="ECO:0000256" key="9">
    <source>
        <dbReference type="SAM" id="MobiDB-lite"/>
    </source>
</evidence>
<organism evidence="11 12">
    <name type="scientific">Papio anubis</name>
    <name type="common">Olive baboon</name>
    <dbReference type="NCBI Taxonomy" id="9555"/>
    <lineage>
        <taxon>Eukaryota</taxon>
        <taxon>Metazoa</taxon>
        <taxon>Chordata</taxon>
        <taxon>Craniata</taxon>
        <taxon>Vertebrata</taxon>
        <taxon>Euteleostomi</taxon>
        <taxon>Mammalia</taxon>
        <taxon>Eutheria</taxon>
        <taxon>Euarchontoglires</taxon>
        <taxon>Primates</taxon>
        <taxon>Haplorrhini</taxon>
        <taxon>Catarrhini</taxon>
        <taxon>Cercopithecidae</taxon>
        <taxon>Cercopithecinae</taxon>
        <taxon>Papio</taxon>
    </lineage>
</organism>
<keyword evidence="8" id="KW-0472">Membrane</keyword>
<dbReference type="GO" id="GO:0006122">
    <property type="term" value="P:mitochondrial electron transport, ubiquinol to cytochrome c"/>
    <property type="evidence" value="ECO:0007669"/>
    <property type="project" value="InterPro"/>
</dbReference>
<dbReference type="GO" id="GO:0005743">
    <property type="term" value="C:mitochondrial inner membrane"/>
    <property type="evidence" value="ECO:0007669"/>
    <property type="project" value="UniProtKB-SubCell"/>
</dbReference>
<evidence type="ECO:0000313" key="11">
    <source>
        <dbReference type="Ensembl" id="ENSPANP00000053274.1"/>
    </source>
</evidence>
<evidence type="ECO:0000256" key="4">
    <source>
        <dbReference type="ARBA" id="ARBA00022660"/>
    </source>
</evidence>
<evidence type="ECO:0000256" key="1">
    <source>
        <dbReference type="ARBA" id="ARBA00004137"/>
    </source>
</evidence>
<accession>A0A8I5NTJ5</accession>
<evidence type="ECO:0000256" key="7">
    <source>
        <dbReference type="ARBA" id="ARBA00023128"/>
    </source>
</evidence>
<dbReference type="InterPro" id="IPR023184">
    <property type="entry name" value="Ubol_cytC_Rdtase_hinge_dom"/>
</dbReference>
<gene>
    <name evidence="11" type="primary">FAAH</name>
</gene>
<dbReference type="Pfam" id="PF02320">
    <property type="entry name" value="UCR_hinge"/>
    <property type="match status" value="1"/>
</dbReference>
<evidence type="ECO:0000256" key="5">
    <source>
        <dbReference type="ARBA" id="ARBA00022792"/>
    </source>
</evidence>
<dbReference type="Proteomes" id="UP000028761">
    <property type="component" value="Chromosome 1"/>
</dbReference>
<sequence>MGLEDERKMLTESGDPEEEEEEEEELVIGLRLSVHTGNLGRQECETFPYYLASELNGRPHSAISGGSVALPAGLLHGNSEAAPWFGGCVNQSICVWWVSAKNPHFVVFLFLHQDPLTTVREQCEQLEKCVKARERLELCDERVSSRSRTQEDCTEELFDFLHARDHCAATEPKFPAVRLALQYFDMTYSVQFGDLWPSIRVSLLSEQKYGALVNNFAAWDHVSAKLEQLSAKDFVNEAISHWELQSEGGQSAAPSPASWACSPNLRCFTFARGDVSRFAPAR</sequence>
<evidence type="ECO:0000256" key="3">
    <source>
        <dbReference type="ARBA" id="ARBA00022448"/>
    </source>
</evidence>
<keyword evidence="7" id="KW-0496">Mitochondrion</keyword>
<reference evidence="11" key="2">
    <citation type="submission" date="2025-08" db="UniProtKB">
        <authorList>
            <consortium name="Ensembl"/>
        </authorList>
    </citation>
    <scope>IDENTIFICATION</scope>
</reference>
<comment type="subcellular location">
    <subcellularLocation>
        <location evidence="1">Mitochondrion inner membrane</location>
        <topology evidence="1">Peripheral membrane protein</topology>
        <orientation evidence="1">Intermembrane side</orientation>
    </subcellularLocation>
</comment>
<feature type="compositionally biased region" description="Basic and acidic residues" evidence="9">
    <location>
        <begin position="1"/>
        <end position="10"/>
    </location>
</feature>
<evidence type="ECO:0000256" key="8">
    <source>
        <dbReference type="ARBA" id="ARBA00023136"/>
    </source>
</evidence>
<name>A0A8I5NTJ5_PAPAN</name>
<dbReference type="Gene3D" id="6.20.240.40">
    <property type="match status" value="1"/>
</dbReference>
<dbReference type="PANTHER" id="PTHR15336">
    <property type="entry name" value="UBIQUINOL-CYTOCHROME C REDUCTASE COMPLEX 7.8 KDA PROTEIN"/>
    <property type="match status" value="1"/>
</dbReference>
<evidence type="ECO:0000259" key="10">
    <source>
        <dbReference type="Pfam" id="PF02320"/>
    </source>
</evidence>
<dbReference type="SUPFAM" id="SSF81531">
    <property type="entry name" value="Non-heme 11 kDa protein of cytochrome bc1 complex (Ubiquinol-cytochrome c reductase)"/>
    <property type="match status" value="1"/>
</dbReference>